<dbReference type="Gene3D" id="2.30.30.40">
    <property type="entry name" value="SH3 Domains"/>
    <property type="match status" value="1"/>
</dbReference>
<reference evidence="3" key="1">
    <citation type="journal article" date="2011" name="BMC Genomics">
        <title>Complete genome sequence of the filamentous anoxygenic phototrophic bacterium Chloroflexus aurantiacus.</title>
        <authorList>
            <person name="Tang K.H."/>
            <person name="Barry K."/>
            <person name="Chertkov O."/>
            <person name="Dalin E."/>
            <person name="Han C.S."/>
            <person name="Hauser L.J."/>
            <person name="Honchak B.M."/>
            <person name="Karbach L.E."/>
            <person name="Land M.L."/>
            <person name="Lapidus A."/>
            <person name="Larimer F.W."/>
            <person name="Mikhailova N."/>
            <person name="Pitluck S."/>
            <person name="Pierson B.K."/>
            <person name="Blankenship R.E."/>
        </authorList>
    </citation>
    <scope>NUCLEOTIDE SEQUENCE [LARGE SCALE GENOMIC DNA]</scope>
    <source>
        <strain evidence="3">ATCC 29366 / DSM 635 / J-10-fl</strain>
    </source>
</reference>
<dbReference type="EMBL" id="CP000909">
    <property type="protein sequence ID" value="ABY33984.1"/>
    <property type="molecule type" value="Genomic_DNA"/>
</dbReference>
<evidence type="ECO:0000313" key="2">
    <source>
        <dbReference type="EMBL" id="ABY33984.1"/>
    </source>
</evidence>
<dbReference type="AlphaFoldDB" id="A9WG63"/>
<evidence type="ECO:0000313" key="3">
    <source>
        <dbReference type="Proteomes" id="UP000002008"/>
    </source>
</evidence>
<gene>
    <name evidence="2" type="ordered locus">Caur_0746</name>
</gene>
<accession>A9WG63</accession>
<dbReference type="Pfam" id="PF08239">
    <property type="entry name" value="SH3_3"/>
    <property type="match status" value="1"/>
</dbReference>
<organism evidence="2 3">
    <name type="scientific">Chloroflexus aurantiacus (strain ATCC 29366 / DSM 635 / J-10-fl)</name>
    <dbReference type="NCBI Taxonomy" id="324602"/>
    <lineage>
        <taxon>Bacteria</taxon>
        <taxon>Bacillati</taxon>
        <taxon>Chloroflexota</taxon>
        <taxon>Chloroflexia</taxon>
        <taxon>Chloroflexales</taxon>
        <taxon>Chloroflexineae</taxon>
        <taxon>Chloroflexaceae</taxon>
        <taxon>Chloroflexus</taxon>
    </lineage>
</organism>
<feature type="domain" description="SH3b" evidence="1">
    <location>
        <begin position="77"/>
        <end position="150"/>
    </location>
</feature>
<dbReference type="EnsemblBacteria" id="ABY33984">
    <property type="protein sequence ID" value="ABY33984"/>
    <property type="gene ID" value="Caur_0746"/>
</dbReference>
<dbReference type="InterPro" id="IPR003646">
    <property type="entry name" value="SH3-like_bac-type"/>
</dbReference>
<dbReference type="HOGENOM" id="CLU_1764753_0_0_0"/>
<dbReference type="InParanoid" id="A9WG63"/>
<dbReference type="KEGG" id="cau:Caur_0746"/>
<dbReference type="PROSITE" id="PS51781">
    <property type="entry name" value="SH3B"/>
    <property type="match status" value="1"/>
</dbReference>
<keyword evidence="3" id="KW-1185">Reference proteome</keyword>
<dbReference type="PROSITE" id="PS51257">
    <property type="entry name" value="PROKAR_LIPOPROTEIN"/>
    <property type="match status" value="1"/>
</dbReference>
<proteinExistence type="predicted"/>
<sequence length="161" mass="17267">MIQVRSSMIASTPMRQRIFYLTSSCLWLGCLVLLSACIDLAAALPPTPSPFPTIPRLPTVTPVTPEPVRTSVIIVLAPSPTITPTINPLRGRVSVEANVRQGPGTSFQVITVLPVNTEVILEGQRANWYLVRLSDGQSGWMSATVLEVDPAIAAQVPVVTP</sequence>
<dbReference type="SMART" id="SM00287">
    <property type="entry name" value="SH3b"/>
    <property type="match status" value="1"/>
</dbReference>
<dbReference type="eggNOG" id="COG3103">
    <property type="taxonomic scope" value="Bacteria"/>
</dbReference>
<dbReference type="Proteomes" id="UP000002008">
    <property type="component" value="Chromosome"/>
</dbReference>
<protein>
    <submittedName>
        <fullName evidence="2">SH3 type 3 domain protein</fullName>
    </submittedName>
</protein>
<name>A9WG63_CHLAA</name>
<dbReference type="PATRIC" id="fig|324602.8.peg.851"/>
<evidence type="ECO:0000259" key="1">
    <source>
        <dbReference type="PROSITE" id="PS51781"/>
    </source>
</evidence>